<dbReference type="PANTHER" id="PTHR15711">
    <property type="entry name" value="RAP GTPASE-ACTIVATING PROTEIN"/>
    <property type="match status" value="1"/>
</dbReference>
<accession>L8HC64</accession>
<dbReference type="Gene3D" id="3.40.50.11210">
    <property type="entry name" value="Rap/Ran-GAP"/>
    <property type="match status" value="1"/>
</dbReference>
<dbReference type="InterPro" id="IPR050989">
    <property type="entry name" value="Rap1_Ran_GAP"/>
</dbReference>
<feature type="region of interest" description="Disordered" evidence="2">
    <location>
        <begin position="300"/>
        <end position="381"/>
    </location>
</feature>
<dbReference type="KEGG" id="acan:ACA1_361430"/>
<feature type="compositionally biased region" description="Low complexity" evidence="2">
    <location>
        <begin position="330"/>
        <end position="343"/>
    </location>
</feature>
<sequence>MFLSLAYDCWVQEQVGNALVNVVEGYMIETGRRTVTPELAENTVYNPDLSYTWYVDYFKGKEHENYIGSDLEFGTVVVSIIHEQDEGHKNIRAIIRTKHCDVTSLIPKADFGTNTFKKTSVREIVRTACPALADKLPKVNYKLIKNPALHLELENFETKQVIKNYKIGVLYCKEGQSQEDEMFCNEYGSEAFEQFLDFLGDRVELNGWKKYRAGLDVNGGSTGTHSVHTQWNGGEIMFHVSTLLPFTPGDPQQIERKRHLGNDILMIVFKEGNGPPFSPNTITSEFNHVFAVITPTEIDGSDLRLSGGTTPRRLAADEDEESPRSNRFTAKGPAAAAAAENKSKAARMSRSPPRRRKQDNAISKDKGSRKSVMTRSPTKKDKEVAYRVAITRKDGVPLYGPHFEGDVFPRNQQFRDFLFYKLTNGERAAYDAPIFNRKMTRVRAELLKHLEKTFA</sequence>
<dbReference type="Pfam" id="PF02145">
    <property type="entry name" value="Rap_GAP"/>
    <property type="match status" value="1"/>
</dbReference>
<dbReference type="STRING" id="1257118.L8HC64"/>
<name>L8HC64_ACACF</name>
<dbReference type="RefSeq" id="XP_004352571.1">
    <property type="nucleotide sequence ID" value="XM_004352519.1"/>
</dbReference>
<keyword evidence="1" id="KW-0343">GTPase activation</keyword>
<protein>
    <submittedName>
        <fullName evidence="4">RapGAP/RanGAP domain containing protein</fullName>
    </submittedName>
</protein>
<proteinExistence type="predicted"/>
<feature type="domain" description="Rap-GAP" evidence="3">
    <location>
        <begin position="153"/>
        <end position="450"/>
    </location>
</feature>
<evidence type="ECO:0000313" key="5">
    <source>
        <dbReference type="Proteomes" id="UP000011083"/>
    </source>
</evidence>
<dbReference type="GO" id="GO:0051056">
    <property type="term" value="P:regulation of small GTPase mediated signal transduction"/>
    <property type="evidence" value="ECO:0007669"/>
    <property type="project" value="InterPro"/>
</dbReference>
<feature type="compositionally biased region" description="Basic residues" evidence="2">
    <location>
        <begin position="344"/>
        <end position="357"/>
    </location>
</feature>
<evidence type="ECO:0000313" key="4">
    <source>
        <dbReference type="EMBL" id="ELR23094.1"/>
    </source>
</evidence>
<gene>
    <name evidence="4" type="ORF">ACA1_361430</name>
</gene>
<dbReference type="Proteomes" id="UP000011083">
    <property type="component" value="Unassembled WGS sequence"/>
</dbReference>
<evidence type="ECO:0000256" key="2">
    <source>
        <dbReference type="SAM" id="MobiDB-lite"/>
    </source>
</evidence>
<dbReference type="OrthoDB" id="2499658at2759"/>
<evidence type="ECO:0000259" key="3">
    <source>
        <dbReference type="PROSITE" id="PS50085"/>
    </source>
</evidence>
<dbReference type="VEuPathDB" id="AmoebaDB:ACA1_361430"/>
<evidence type="ECO:0000256" key="1">
    <source>
        <dbReference type="ARBA" id="ARBA00022468"/>
    </source>
</evidence>
<keyword evidence="5" id="KW-1185">Reference proteome</keyword>
<dbReference type="Pfam" id="PF21022">
    <property type="entry name" value="Rap-GAP_dimer"/>
    <property type="match status" value="1"/>
</dbReference>
<dbReference type="SUPFAM" id="SSF111347">
    <property type="entry name" value="Rap/Ran-GAP"/>
    <property type="match status" value="1"/>
</dbReference>
<feature type="compositionally biased region" description="Basic and acidic residues" evidence="2">
    <location>
        <begin position="358"/>
        <end position="368"/>
    </location>
</feature>
<reference evidence="4 5" key="1">
    <citation type="journal article" date="2013" name="Genome Biol.">
        <title>Genome of Acanthamoeba castellanii highlights extensive lateral gene transfer and early evolution of tyrosine kinase signaling.</title>
        <authorList>
            <person name="Clarke M."/>
            <person name="Lohan A.J."/>
            <person name="Liu B."/>
            <person name="Lagkouvardos I."/>
            <person name="Roy S."/>
            <person name="Zafar N."/>
            <person name="Bertelli C."/>
            <person name="Schilde C."/>
            <person name="Kianianmomeni A."/>
            <person name="Burglin T.R."/>
            <person name="Frech C."/>
            <person name="Turcotte B."/>
            <person name="Kopec K.O."/>
            <person name="Synnott J.M."/>
            <person name="Choo C."/>
            <person name="Paponov I."/>
            <person name="Finkler A."/>
            <person name="Soon Heng Tan C."/>
            <person name="Hutchins A.P."/>
            <person name="Weinmeier T."/>
            <person name="Rattei T."/>
            <person name="Chu J.S."/>
            <person name="Gimenez G."/>
            <person name="Irimia M."/>
            <person name="Rigden D.J."/>
            <person name="Fitzpatrick D.A."/>
            <person name="Lorenzo-Morales J."/>
            <person name="Bateman A."/>
            <person name="Chiu C.H."/>
            <person name="Tang P."/>
            <person name="Hegemann P."/>
            <person name="Fromm H."/>
            <person name="Raoult D."/>
            <person name="Greub G."/>
            <person name="Miranda-Saavedra D."/>
            <person name="Chen N."/>
            <person name="Nash P."/>
            <person name="Ginger M.L."/>
            <person name="Horn M."/>
            <person name="Schaap P."/>
            <person name="Caler L."/>
            <person name="Loftus B."/>
        </authorList>
    </citation>
    <scope>NUCLEOTIDE SEQUENCE [LARGE SCALE GENOMIC DNA]</scope>
    <source>
        <strain evidence="4 5">Neff</strain>
    </source>
</reference>
<dbReference type="EMBL" id="KB007867">
    <property type="protein sequence ID" value="ELR23094.1"/>
    <property type="molecule type" value="Genomic_DNA"/>
</dbReference>
<dbReference type="GO" id="GO:0005096">
    <property type="term" value="F:GTPase activator activity"/>
    <property type="evidence" value="ECO:0007669"/>
    <property type="project" value="UniProtKB-KW"/>
</dbReference>
<dbReference type="AlphaFoldDB" id="L8HC64"/>
<dbReference type="Gene3D" id="6.10.140.210">
    <property type="match status" value="1"/>
</dbReference>
<dbReference type="InterPro" id="IPR035974">
    <property type="entry name" value="Rap/Ran-GAP_sf"/>
</dbReference>
<organism evidence="4 5">
    <name type="scientific">Acanthamoeba castellanii (strain ATCC 30010 / Neff)</name>
    <dbReference type="NCBI Taxonomy" id="1257118"/>
    <lineage>
        <taxon>Eukaryota</taxon>
        <taxon>Amoebozoa</taxon>
        <taxon>Discosea</taxon>
        <taxon>Longamoebia</taxon>
        <taxon>Centramoebida</taxon>
        <taxon>Acanthamoebidae</taxon>
        <taxon>Acanthamoeba</taxon>
    </lineage>
</organism>
<dbReference type="GeneID" id="14924067"/>
<dbReference type="InterPro" id="IPR000331">
    <property type="entry name" value="Rap/Ran_GAP_dom"/>
</dbReference>
<dbReference type="PROSITE" id="PS50085">
    <property type="entry name" value="RAPGAP"/>
    <property type="match status" value="1"/>
</dbReference>